<protein>
    <submittedName>
        <fullName evidence="1">Uncharacterized protein</fullName>
    </submittedName>
</protein>
<accession>A0A834APP0</accession>
<sequence>MQQVPGRGLGGRLGTVRSGSMAGQQALHLFRRWKAMVPAGCPQPTPAWACQVQTQWSQGRGPESLPEHSGPDWEHYGHYAGMKGGRGRGEKALAGGSWMSCSWVASPVPHSHVGYHGKPQWQPPTSCLCGPLAGGPHQETCCVYFILKKFPFSFHGLYLWSYCLWAASSRTPSCSVTESTLG</sequence>
<name>A0A834APP0_9CHIR</name>
<dbReference type="Proteomes" id="UP000664940">
    <property type="component" value="Unassembled WGS sequence"/>
</dbReference>
<dbReference type="EMBL" id="JABVXQ010000004">
    <property type="protein sequence ID" value="KAF6114659.1"/>
    <property type="molecule type" value="Genomic_DNA"/>
</dbReference>
<gene>
    <name evidence="1" type="ORF">HJG60_010614</name>
</gene>
<evidence type="ECO:0000313" key="1">
    <source>
        <dbReference type="EMBL" id="KAF6114659.1"/>
    </source>
</evidence>
<comment type="caution">
    <text evidence="1">The sequence shown here is derived from an EMBL/GenBank/DDBJ whole genome shotgun (WGS) entry which is preliminary data.</text>
</comment>
<proteinExistence type="predicted"/>
<dbReference type="AlphaFoldDB" id="A0A834APP0"/>
<evidence type="ECO:0000313" key="2">
    <source>
        <dbReference type="Proteomes" id="UP000664940"/>
    </source>
</evidence>
<organism evidence="1 2">
    <name type="scientific">Phyllostomus discolor</name>
    <name type="common">pale spear-nosed bat</name>
    <dbReference type="NCBI Taxonomy" id="89673"/>
    <lineage>
        <taxon>Eukaryota</taxon>
        <taxon>Metazoa</taxon>
        <taxon>Chordata</taxon>
        <taxon>Craniata</taxon>
        <taxon>Vertebrata</taxon>
        <taxon>Euteleostomi</taxon>
        <taxon>Mammalia</taxon>
        <taxon>Eutheria</taxon>
        <taxon>Laurasiatheria</taxon>
        <taxon>Chiroptera</taxon>
        <taxon>Yangochiroptera</taxon>
        <taxon>Phyllostomidae</taxon>
        <taxon>Phyllostominae</taxon>
        <taxon>Phyllostomus</taxon>
    </lineage>
</organism>
<reference evidence="1 2" key="1">
    <citation type="journal article" date="2020" name="Nature">
        <title>Six reference-quality genomes reveal evolution of bat adaptations.</title>
        <authorList>
            <person name="Jebb D."/>
            <person name="Huang Z."/>
            <person name="Pippel M."/>
            <person name="Hughes G.M."/>
            <person name="Lavrichenko K."/>
            <person name="Devanna P."/>
            <person name="Winkler S."/>
            <person name="Jermiin L.S."/>
            <person name="Skirmuntt E.C."/>
            <person name="Katzourakis A."/>
            <person name="Burkitt-Gray L."/>
            <person name="Ray D.A."/>
            <person name="Sullivan K.A.M."/>
            <person name="Roscito J.G."/>
            <person name="Kirilenko B.M."/>
            <person name="Davalos L.M."/>
            <person name="Corthals A.P."/>
            <person name="Power M.L."/>
            <person name="Jones G."/>
            <person name="Ransome R.D."/>
            <person name="Dechmann D.K.N."/>
            <person name="Locatelli A.G."/>
            <person name="Puechmaille S.J."/>
            <person name="Fedrigo O."/>
            <person name="Jarvis E.D."/>
            <person name="Hiller M."/>
            <person name="Vernes S.C."/>
            <person name="Myers E.W."/>
            <person name="Teeling E.C."/>
        </authorList>
    </citation>
    <scope>NUCLEOTIDE SEQUENCE [LARGE SCALE GENOMIC DNA]</scope>
    <source>
        <strain evidence="1">Bat1K_MPI-CBG_1</strain>
    </source>
</reference>